<dbReference type="InterPro" id="IPR015927">
    <property type="entry name" value="Peptidase_S24_S26A/B/C"/>
</dbReference>
<evidence type="ECO:0000256" key="1">
    <source>
        <dbReference type="ARBA" id="ARBA00023015"/>
    </source>
</evidence>
<dbReference type="Pfam" id="PF01381">
    <property type="entry name" value="HTH_3"/>
    <property type="match status" value="1"/>
</dbReference>
<protein>
    <submittedName>
        <fullName evidence="5">Helix-turn-helix domain-containing protein</fullName>
    </submittedName>
</protein>
<evidence type="ECO:0000313" key="5">
    <source>
        <dbReference type="EMBL" id="MBY0757191.1"/>
    </source>
</evidence>
<dbReference type="CDD" id="cd06529">
    <property type="entry name" value="S24_LexA-like"/>
    <property type="match status" value="1"/>
</dbReference>
<dbReference type="Gene3D" id="2.10.109.10">
    <property type="entry name" value="Umud Fragment, subunit A"/>
    <property type="match status" value="1"/>
</dbReference>
<keyword evidence="6" id="KW-1185">Reference proteome</keyword>
<organism evidence="5 6">
    <name type="scientific">Clostridium sardiniense</name>
    <name type="common">Clostridium absonum</name>
    <dbReference type="NCBI Taxonomy" id="29369"/>
    <lineage>
        <taxon>Bacteria</taxon>
        <taxon>Bacillati</taxon>
        <taxon>Bacillota</taxon>
        <taxon>Clostridia</taxon>
        <taxon>Eubacteriales</taxon>
        <taxon>Clostridiaceae</taxon>
        <taxon>Clostridium</taxon>
    </lineage>
</organism>
<dbReference type="InterPro" id="IPR010982">
    <property type="entry name" value="Lambda_DNA-bd_dom_sf"/>
</dbReference>
<proteinExistence type="predicted"/>
<sequence length="328" mass="38344">MRLNIPNNLKKFRLEKNLTQLELSKKLNISRQRLSNYELGNREPDLLTLLKLSNFFNCSIEELILDDFEIPNQINSNKFNINNYSKILFLEKFKNEKKELIKQQLDIPLEIKRLEKLLYEDIPNKIKEIDTLIKFLESNSQENNNFKNTKNDTEFSSELSIDLKNLSDEKTSKEKNIDDYSKKKKSVKIPVYDLPISAGVPKYSEEPIIDELRTLELKRPLTEDNLEEFYILKVSGDSMNNIVDDGEEILIQGTNCVENGEIAAVTLLNDSDSTIKYYYRHGNEIILKPNSSNPKHHTQKYNLDEEEILVQGRYIGKVKDYLIQSERD</sequence>
<dbReference type="SUPFAM" id="SSF47413">
    <property type="entry name" value="lambda repressor-like DNA-binding domains"/>
    <property type="match status" value="1"/>
</dbReference>
<evidence type="ECO:0000256" key="2">
    <source>
        <dbReference type="ARBA" id="ARBA00023125"/>
    </source>
</evidence>
<dbReference type="SMART" id="SM00530">
    <property type="entry name" value="HTH_XRE"/>
    <property type="match status" value="1"/>
</dbReference>
<dbReference type="PANTHER" id="PTHR40661">
    <property type="match status" value="1"/>
</dbReference>
<evidence type="ECO:0000259" key="4">
    <source>
        <dbReference type="PROSITE" id="PS50943"/>
    </source>
</evidence>
<dbReference type="CDD" id="cd00093">
    <property type="entry name" value="HTH_XRE"/>
    <property type="match status" value="1"/>
</dbReference>
<keyword evidence="2" id="KW-0238">DNA-binding</keyword>
<dbReference type="RefSeq" id="WP_221862326.1">
    <property type="nucleotide sequence ID" value="NZ_JAIKTU010000018.1"/>
</dbReference>
<dbReference type="Proteomes" id="UP001299068">
    <property type="component" value="Unassembled WGS sequence"/>
</dbReference>
<evidence type="ECO:0000313" key="6">
    <source>
        <dbReference type="Proteomes" id="UP001299068"/>
    </source>
</evidence>
<dbReference type="InterPro" id="IPR001387">
    <property type="entry name" value="Cro/C1-type_HTH"/>
</dbReference>
<keyword evidence="3" id="KW-0804">Transcription</keyword>
<feature type="domain" description="HTH cro/C1-type" evidence="4">
    <location>
        <begin position="9"/>
        <end position="63"/>
    </location>
</feature>
<dbReference type="SUPFAM" id="SSF51306">
    <property type="entry name" value="LexA/Signal peptidase"/>
    <property type="match status" value="1"/>
</dbReference>
<dbReference type="PANTHER" id="PTHR40661:SF1">
    <property type="entry name" value="HTH CRO_C1-TYPE DOMAIN-CONTAINING PROTEIN"/>
    <property type="match status" value="1"/>
</dbReference>
<dbReference type="Gene3D" id="1.10.260.40">
    <property type="entry name" value="lambda repressor-like DNA-binding domains"/>
    <property type="match status" value="1"/>
</dbReference>
<dbReference type="PROSITE" id="PS50943">
    <property type="entry name" value="HTH_CROC1"/>
    <property type="match status" value="1"/>
</dbReference>
<keyword evidence="1" id="KW-0805">Transcription regulation</keyword>
<dbReference type="InterPro" id="IPR036286">
    <property type="entry name" value="LexA/Signal_pep-like_sf"/>
</dbReference>
<accession>A0ABS7L285</accession>
<name>A0ABS7L285_CLOSR</name>
<gene>
    <name evidence="5" type="ORF">K5V21_17305</name>
</gene>
<comment type="caution">
    <text evidence="5">The sequence shown here is derived from an EMBL/GenBank/DDBJ whole genome shotgun (WGS) entry which is preliminary data.</text>
</comment>
<dbReference type="EMBL" id="JAIKTU010000018">
    <property type="protein sequence ID" value="MBY0757191.1"/>
    <property type="molecule type" value="Genomic_DNA"/>
</dbReference>
<evidence type="ECO:0000256" key="3">
    <source>
        <dbReference type="ARBA" id="ARBA00023163"/>
    </source>
</evidence>
<dbReference type="Pfam" id="PF00717">
    <property type="entry name" value="Peptidase_S24"/>
    <property type="match status" value="1"/>
</dbReference>
<reference evidence="5 6" key="1">
    <citation type="journal article" date="2021" name="Cell Host Microbe">
        <title>in vivo commensal control of Clostridioides difficile virulence.</title>
        <authorList>
            <person name="Girinathan B.P."/>
            <person name="Dibenedetto N."/>
            <person name="Worley J.N."/>
            <person name="Peltier J."/>
            <person name="Arrieta-Ortiz M.L."/>
            <person name="Rupa Christinal Immanuel S."/>
            <person name="Lavin R."/>
            <person name="Delaney M.L."/>
            <person name="Cummins C."/>
            <person name="Hoffmann M."/>
            <person name="Luo Y."/>
            <person name="Gonzalez-Escalona N."/>
            <person name="Allard M."/>
            <person name="Onderdonk A.B."/>
            <person name="Gerber G.K."/>
            <person name="Sonenshein A.L."/>
            <person name="Baliga N."/>
            <person name="Dupuy B."/>
            <person name="Bry L."/>
        </authorList>
    </citation>
    <scope>NUCLEOTIDE SEQUENCE [LARGE SCALE GENOMIC DNA]</scope>
    <source>
        <strain evidence="5 6">DSM 599</strain>
    </source>
</reference>
<dbReference type="InterPro" id="IPR039418">
    <property type="entry name" value="LexA-like"/>
</dbReference>